<feature type="region of interest" description="Disordered" evidence="3">
    <location>
        <begin position="135"/>
        <end position="184"/>
    </location>
</feature>
<keyword evidence="1" id="KW-0819">tRNA processing</keyword>
<evidence type="ECO:0000313" key="5">
    <source>
        <dbReference type="EMBL" id="KAL1642259.1"/>
    </source>
</evidence>
<comment type="caution">
    <text evidence="5">The sequence shown here is derived from an EMBL/GenBank/DDBJ whole genome shotgun (WGS) entry which is preliminary data.</text>
</comment>
<name>A0ABR3TQG8_9PEZI</name>
<evidence type="ECO:0000256" key="2">
    <source>
        <dbReference type="ARBA" id="ARBA00038160"/>
    </source>
</evidence>
<organism evidence="5 6">
    <name type="scientific">Diplodia intermedia</name>
    <dbReference type="NCBI Taxonomy" id="856260"/>
    <lineage>
        <taxon>Eukaryota</taxon>
        <taxon>Fungi</taxon>
        <taxon>Dikarya</taxon>
        <taxon>Ascomycota</taxon>
        <taxon>Pezizomycotina</taxon>
        <taxon>Dothideomycetes</taxon>
        <taxon>Dothideomycetes incertae sedis</taxon>
        <taxon>Botryosphaeriales</taxon>
        <taxon>Botryosphaeriaceae</taxon>
        <taxon>Diplodia</taxon>
    </lineage>
</organism>
<protein>
    <recommendedName>
        <fullName evidence="4">CMP/dCMP-type deaminase domain-containing protein</fullName>
    </recommendedName>
</protein>
<dbReference type="SUPFAM" id="SSF53927">
    <property type="entry name" value="Cytidine deaminase-like"/>
    <property type="match status" value="1"/>
</dbReference>
<evidence type="ECO:0000256" key="3">
    <source>
        <dbReference type="SAM" id="MobiDB-lite"/>
    </source>
</evidence>
<accession>A0ABR3TQG8</accession>
<dbReference type="Pfam" id="PF00383">
    <property type="entry name" value="dCMP_cyt_deam_1"/>
    <property type="match status" value="1"/>
</dbReference>
<evidence type="ECO:0000256" key="1">
    <source>
        <dbReference type="ARBA" id="ARBA00022694"/>
    </source>
</evidence>
<dbReference type="Proteomes" id="UP001521184">
    <property type="component" value="Unassembled WGS sequence"/>
</dbReference>
<reference evidence="5 6" key="1">
    <citation type="journal article" date="2023" name="Plant Dis.">
        <title>First Report of Diplodia intermedia Causing Canker and Dieback Diseases on Apple Trees in Canada.</title>
        <authorList>
            <person name="Ellouze W."/>
            <person name="Ilyukhin E."/>
            <person name="Sulman M."/>
            <person name="Ali S."/>
        </authorList>
    </citation>
    <scope>NUCLEOTIDE SEQUENCE [LARGE SCALE GENOMIC DNA]</scope>
    <source>
        <strain evidence="5 6">M45-28</strain>
    </source>
</reference>
<evidence type="ECO:0000259" key="4">
    <source>
        <dbReference type="PROSITE" id="PS51747"/>
    </source>
</evidence>
<dbReference type="PANTHER" id="PTHR11079">
    <property type="entry name" value="CYTOSINE DEAMINASE FAMILY MEMBER"/>
    <property type="match status" value="1"/>
</dbReference>
<comment type="similarity">
    <text evidence="2">Belongs to the cytidine and deoxycytidylate deaminase family. ADAT3 subfamily.</text>
</comment>
<feature type="region of interest" description="Disordered" evidence="3">
    <location>
        <begin position="338"/>
        <end position="357"/>
    </location>
</feature>
<proteinExistence type="inferred from homology"/>
<feature type="compositionally biased region" description="Pro residues" evidence="3">
    <location>
        <begin position="161"/>
        <end position="180"/>
    </location>
</feature>
<sequence length="484" mass="50818">MSTNQSAGGHPHDQVVEGLGITPLKGHLVPLKTKGEIRASNELIDVYVVELPARSANAVLSILRGALPADTTTPAIDIQHLRRVIKPSFLPPPALALVSPTRAAAPPSFGETRFLLVCPTTQIAASDLSALLSAHPPFKSDTTTTTTTSEPTPNHTADEPAPAPPPPPPPTTTTPPPTPSFPLTIHTLPVPALAPTSAPLAAAWTSTYWPIAYKHTNPFGPHPSLVARAAAEVAPRAGTWLALAERGARAAVGEAAMTDAPVGAAVVERRLDGNGRAVQEGRAVAVAGDGRGCGMVAAAVGDGEGEGCGGMAPGNVMAHAAMRAIGMVAMKRVRMEEAAAAEKGPEEAGGDGGGEKPSRACCDPVESVFAVRPRTGVERALFERDDDLSPNGYLCVDLEIYLTHEPCVMCSMAILHSRFNRVVFARRMPGSGGMTADERGVGHGLFWRPTELNWKFLCWEFVEDDAEDDDDERDKLVVDDGINA</sequence>
<dbReference type="InterPro" id="IPR016193">
    <property type="entry name" value="Cytidine_deaminase-like"/>
</dbReference>
<dbReference type="EMBL" id="JAKEKT020000034">
    <property type="protein sequence ID" value="KAL1642259.1"/>
    <property type="molecule type" value="Genomic_DNA"/>
</dbReference>
<keyword evidence="6" id="KW-1185">Reference proteome</keyword>
<feature type="domain" description="CMP/dCMP-type deaminase" evidence="4">
    <location>
        <begin position="328"/>
        <end position="435"/>
    </location>
</feature>
<dbReference type="Gene3D" id="3.40.140.10">
    <property type="entry name" value="Cytidine Deaminase, domain 2"/>
    <property type="match status" value="1"/>
</dbReference>
<dbReference type="PROSITE" id="PS51747">
    <property type="entry name" value="CYT_DCMP_DEAMINASES_2"/>
    <property type="match status" value="1"/>
</dbReference>
<gene>
    <name evidence="5" type="ORF">SLS58_005599</name>
</gene>
<dbReference type="InterPro" id="IPR002125">
    <property type="entry name" value="CMP_dCMP_dom"/>
</dbReference>
<evidence type="ECO:0000313" key="6">
    <source>
        <dbReference type="Proteomes" id="UP001521184"/>
    </source>
</evidence>
<dbReference type="PANTHER" id="PTHR11079:SF156">
    <property type="entry name" value="INACTIVE TRNA-SPECIFIC ADENOSINE DEAMINASE-LIKE PROTEIN 3-RELATED"/>
    <property type="match status" value="1"/>
</dbReference>